<proteinExistence type="predicted"/>
<keyword evidence="1 2" id="KW-0694">RNA-binding</keyword>
<dbReference type="InterPro" id="IPR052462">
    <property type="entry name" value="SLIRP/GR-RBP-like"/>
</dbReference>
<evidence type="ECO:0000256" key="1">
    <source>
        <dbReference type="ARBA" id="ARBA00022884"/>
    </source>
</evidence>
<dbReference type="Pfam" id="PF00076">
    <property type="entry name" value="RRM_1"/>
    <property type="match status" value="1"/>
</dbReference>
<dbReference type="InterPro" id="IPR012677">
    <property type="entry name" value="Nucleotide-bd_a/b_plait_sf"/>
</dbReference>
<dbReference type="SUPFAM" id="SSF54928">
    <property type="entry name" value="RNA-binding domain, RBD"/>
    <property type="match status" value="1"/>
</dbReference>
<protein>
    <recommendedName>
        <fullName evidence="3">RRM domain-containing protein</fullName>
    </recommendedName>
</protein>
<accession>A0A8J9SJB2</accession>
<dbReference type="Gene3D" id="3.30.70.330">
    <property type="match status" value="1"/>
</dbReference>
<gene>
    <name evidence="4" type="ORF">PTTT1_LOCUS54228</name>
</gene>
<reference evidence="4" key="1">
    <citation type="submission" date="2022-02" db="EMBL/GenBank/DDBJ databases">
        <authorList>
            <person name="Giguere J D."/>
        </authorList>
    </citation>
    <scope>NUCLEOTIDE SEQUENCE</scope>
    <source>
        <strain evidence="4">CCAP 1055/1</strain>
    </source>
</reference>
<feature type="non-terminal residue" evidence="4">
    <location>
        <position position="1"/>
    </location>
</feature>
<sequence length="77" mass="8554">LYVGNLSFDTQEGSVRQAFEQYGTVSDCFLPTDRDSGRVRGFCFVTMPAKQAEEACAKLNGYELDGRALRVNEAQPK</sequence>
<evidence type="ECO:0000256" key="2">
    <source>
        <dbReference type="PROSITE-ProRule" id="PRU00176"/>
    </source>
</evidence>
<organism evidence="4">
    <name type="scientific">Phaeodactylum tricornutum</name>
    <name type="common">Diatom</name>
    <dbReference type="NCBI Taxonomy" id="2850"/>
    <lineage>
        <taxon>Eukaryota</taxon>
        <taxon>Sar</taxon>
        <taxon>Stramenopiles</taxon>
        <taxon>Ochrophyta</taxon>
        <taxon>Bacillariophyta</taxon>
        <taxon>Bacillariophyceae</taxon>
        <taxon>Bacillariophycidae</taxon>
        <taxon>Naviculales</taxon>
        <taxon>Phaeodactylaceae</taxon>
        <taxon>Phaeodactylum</taxon>
    </lineage>
</organism>
<dbReference type="PROSITE" id="PS50102">
    <property type="entry name" value="RRM"/>
    <property type="match status" value="1"/>
</dbReference>
<dbReference type="GO" id="GO:0003723">
    <property type="term" value="F:RNA binding"/>
    <property type="evidence" value="ECO:0007669"/>
    <property type="project" value="UniProtKB-UniRule"/>
</dbReference>
<dbReference type="InterPro" id="IPR000504">
    <property type="entry name" value="RRM_dom"/>
</dbReference>
<evidence type="ECO:0000313" key="4">
    <source>
        <dbReference type="EMBL" id="CAG9294298.1"/>
    </source>
</evidence>
<dbReference type="InterPro" id="IPR035979">
    <property type="entry name" value="RBD_domain_sf"/>
</dbReference>
<dbReference type="EMBL" id="OU594950">
    <property type="protein sequence ID" value="CAG9294298.1"/>
    <property type="molecule type" value="Genomic_DNA"/>
</dbReference>
<dbReference type="SMART" id="SM00360">
    <property type="entry name" value="RRM"/>
    <property type="match status" value="1"/>
</dbReference>
<feature type="non-terminal residue" evidence="4">
    <location>
        <position position="77"/>
    </location>
</feature>
<dbReference type="AlphaFoldDB" id="A0A8J9SJB2"/>
<feature type="domain" description="RRM" evidence="3">
    <location>
        <begin position="1"/>
        <end position="76"/>
    </location>
</feature>
<name>A0A8J9SJB2_PHATR</name>
<dbReference type="PANTHER" id="PTHR48027">
    <property type="entry name" value="HETEROGENEOUS NUCLEAR RIBONUCLEOPROTEIN 87F-RELATED"/>
    <property type="match status" value="1"/>
</dbReference>
<dbReference type="Proteomes" id="UP000836788">
    <property type="component" value="Chromosome 9"/>
</dbReference>
<evidence type="ECO:0000259" key="3">
    <source>
        <dbReference type="PROSITE" id="PS50102"/>
    </source>
</evidence>